<dbReference type="InterPro" id="IPR045518">
    <property type="entry name" value="2EXR"/>
</dbReference>
<dbReference type="AlphaFoldDB" id="A0A9N9Q7S8"/>
<feature type="domain" description="2EXR" evidence="2">
    <location>
        <begin position="45"/>
        <end position="168"/>
    </location>
</feature>
<evidence type="ECO:0000256" key="1">
    <source>
        <dbReference type="SAM" id="MobiDB-lite"/>
    </source>
</evidence>
<evidence type="ECO:0000313" key="3">
    <source>
        <dbReference type="EMBL" id="CAG8977086.1"/>
    </source>
</evidence>
<organism evidence="3 4">
    <name type="scientific">Hymenoscyphus albidus</name>
    <dbReference type="NCBI Taxonomy" id="595503"/>
    <lineage>
        <taxon>Eukaryota</taxon>
        <taxon>Fungi</taxon>
        <taxon>Dikarya</taxon>
        <taxon>Ascomycota</taxon>
        <taxon>Pezizomycotina</taxon>
        <taxon>Leotiomycetes</taxon>
        <taxon>Helotiales</taxon>
        <taxon>Helotiaceae</taxon>
        <taxon>Hymenoscyphus</taxon>
    </lineage>
</organism>
<feature type="region of interest" description="Disordered" evidence="1">
    <location>
        <begin position="1"/>
        <end position="37"/>
    </location>
</feature>
<evidence type="ECO:0000259" key="2">
    <source>
        <dbReference type="Pfam" id="PF20150"/>
    </source>
</evidence>
<evidence type="ECO:0000313" key="4">
    <source>
        <dbReference type="Proteomes" id="UP000701801"/>
    </source>
</evidence>
<dbReference type="EMBL" id="CAJVRM010000204">
    <property type="protein sequence ID" value="CAG8977086.1"/>
    <property type="molecule type" value="Genomic_DNA"/>
</dbReference>
<name>A0A9N9Q7S8_9HELO</name>
<protein>
    <recommendedName>
        <fullName evidence="2">2EXR domain-containing protein</fullName>
    </recommendedName>
</protein>
<dbReference type="PANTHER" id="PTHR35910:SF6">
    <property type="entry name" value="2EXR DOMAIN-CONTAINING PROTEIN"/>
    <property type="match status" value="1"/>
</dbReference>
<accession>A0A9N9Q7S8</accession>
<proteinExistence type="predicted"/>
<comment type="caution">
    <text evidence="3">The sequence shown here is derived from an EMBL/GenBank/DDBJ whole genome shotgun (WGS) entry which is preliminary data.</text>
</comment>
<gene>
    <name evidence="3" type="ORF">HYALB_00012877</name>
</gene>
<feature type="compositionally biased region" description="Polar residues" evidence="1">
    <location>
        <begin position="1"/>
        <end position="25"/>
    </location>
</feature>
<dbReference type="Proteomes" id="UP000701801">
    <property type="component" value="Unassembled WGS sequence"/>
</dbReference>
<reference evidence="3" key="1">
    <citation type="submission" date="2021-07" db="EMBL/GenBank/DDBJ databases">
        <authorList>
            <person name="Durling M."/>
        </authorList>
    </citation>
    <scope>NUCLEOTIDE SEQUENCE</scope>
</reference>
<dbReference type="PANTHER" id="PTHR35910">
    <property type="entry name" value="2EXR DOMAIN-CONTAINING PROTEIN"/>
    <property type="match status" value="1"/>
</dbReference>
<dbReference type="Pfam" id="PF20150">
    <property type="entry name" value="2EXR"/>
    <property type="match status" value="1"/>
</dbReference>
<keyword evidence="4" id="KW-1185">Reference proteome</keyword>
<dbReference type="OrthoDB" id="4737394at2759"/>
<sequence length="316" mass="35626">MESATSTDGASSSRHILPTSQSIPSSKPPPVDNQKTSTSTTLAMFTCFPDLPTELRLIIWRYSACLDPKNIVLDAKSVLYHYTSTDESIPTRRMGIVPDSAKIFVWYRATSNALSPPALLHVSSEARTIAFEFYRPEKSTERFQGSFNTPYRGSYQCCVWVNWFADTLLLERNRRASGLLAASYPLVLDHISKVARELPKHSLQVAFSGAFANDKWLAGSSILELIKTVIIYGKEFEYFQFQYSPWERKFILAPFSEELDELEVPKTLQKLTLLDVTGQKGKLISEFDRLPADAKGETVGSKLRDMQLMLLKIDCS</sequence>